<keyword evidence="2" id="KW-1185">Reference proteome</keyword>
<gene>
    <name evidence="1" type="ORF">ACFOVU_10160</name>
</gene>
<dbReference type="Proteomes" id="UP001595847">
    <property type="component" value="Unassembled WGS sequence"/>
</dbReference>
<dbReference type="Pfam" id="PF01177">
    <property type="entry name" value="Asp_Glu_race"/>
    <property type="match status" value="1"/>
</dbReference>
<proteinExistence type="predicted"/>
<organism evidence="1 2">
    <name type="scientific">Nocardiopsis sediminis</name>
    <dbReference type="NCBI Taxonomy" id="1778267"/>
    <lineage>
        <taxon>Bacteria</taxon>
        <taxon>Bacillati</taxon>
        <taxon>Actinomycetota</taxon>
        <taxon>Actinomycetes</taxon>
        <taxon>Streptosporangiales</taxon>
        <taxon>Nocardiopsidaceae</taxon>
        <taxon>Nocardiopsis</taxon>
    </lineage>
</organism>
<comment type="caution">
    <text evidence="1">The sequence shown here is derived from an EMBL/GenBank/DDBJ whole genome shotgun (WGS) entry which is preliminary data.</text>
</comment>
<evidence type="ECO:0000313" key="2">
    <source>
        <dbReference type="Proteomes" id="UP001595847"/>
    </source>
</evidence>
<dbReference type="RefSeq" id="WP_378532186.1">
    <property type="nucleotide sequence ID" value="NZ_JBHSBH010000007.1"/>
</dbReference>
<accession>A0ABV8FJI7</accession>
<name>A0ABV8FJI7_9ACTN</name>
<dbReference type="EMBL" id="JBHSBH010000007">
    <property type="protein sequence ID" value="MFC3996279.1"/>
    <property type="molecule type" value="Genomic_DNA"/>
</dbReference>
<evidence type="ECO:0000313" key="1">
    <source>
        <dbReference type="EMBL" id="MFC3996279.1"/>
    </source>
</evidence>
<sequence length="221" mass="23103">MPPSRPLLAMIHAVARSAELADAAVRERFPEAVPWHLFDGRLLEEVEHAGGLTPGLRSRMLRLIGHAFTEGADAVLLTCSSYGPVVEEARRMWDRPIDRPDDALFDRVLRSGARRVALICTSAAAVAPAVDGLAMAARSRDRPPEAVPLLCPTTSGAADAGALAARLAEAGVDAVALAQYSLAPLAGAVAAATGLSVHAGPEAAAGRLRARLLGIEEEVDR</sequence>
<protein>
    <submittedName>
        <fullName evidence="1">Aspartate/glutamate racemase family protein</fullName>
    </submittedName>
</protein>
<reference evidence="2" key="1">
    <citation type="journal article" date="2019" name="Int. J. Syst. Evol. Microbiol.">
        <title>The Global Catalogue of Microorganisms (GCM) 10K type strain sequencing project: providing services to taxonomists for standard genome sequencing and annotation.</title>
        <authorList>
            <consortium name="The Broad Institute Genomics Platform"/>
            <consortium name="The Broad Institute Genome Sequencing Center for Infectious Disease"/>
            <person name="Wu L."/>
            <person name="Ma J."/>
        </authorList>
    </citation>
    <scope>NUCLEOTIDE SEQUENCE [LARGE SCALE GENOMIC DNA]</scope>
    <source>
        <strain evidence="2">TBRC 1826</strain>
    </source>
</reference>
<dbReference type="InterPro" id="IPR015942">
    <property type="entry name" value="Asp/Glu/hydantoin_racemase"/>
</dbReference>